<dbReference type="EMBL" id="BORJ01000011">
    <property type="protein sequence ID" value="GIN97849.1"/>
    <property type="molecule type" value="Genomic_DNA"/>
</dbReference>
<accession>A0ABQ4L0W0</accession>
<evidence type="ECO:0000313" key="1">
    <source>
        <dbReference type="EMBL" id="GIN97849.1"/>
    </source>
</evidence>
<keyword evidence="2" id="KW-1185">Reference proteome</keyword>
<name>A0ABQ4L0W0_SIMTE</name>
<comment type="caution">
    <text evidence="1">The sequence shown here is derived from an EMBL/GenBank/DDBJ whole genome shotgun (WGS) entry which is preliminary data.</text>
</comment>
<protein>
    <submittedName>
        <fullName evidence="1">Uncharacterized protein</fullName>
    </submittedName>
</protein>
<evidence type="ECO:0000313" key="2">
    <source>
        <dbReference type="Proteomes" id="UP000680670"/>
    </source>
</evidence>
<gene>
    <name evidence="1" type="ORF">J6TS1_37190</name>
</gene>
<sequence length="72" mass="8069">MNILNKVAVIPCNKSIKACGAKEHTPYEITDKEAELILQGHTVFPKGSVDYIEEQPIKHFEGRDRSGSNKPF</sequence>
<dbReference type="Proteomes" id="UP000680670">
    <property type="component" value="Unassembled WGS sequence"/>
</dbReference>
<dbReference type="RefSeq" id="WP_212947325.1">
    <property type="nucleotide sequence ID" value="NZ_BORI01000002.1"/>
</dbReference>
<organism evidence="1 2">
    <name type="scientific">Siminovitchia terrae</name>
    <name type="common">Bacillus terrae</name>
    <dbReference type="NCBI Taxonomy" id="1914933"/>
    <lineage>
        <taxon>Bacteria</taxon>
        <taxon>Bacillati</taxon>
        <taxon>Bacillota</taxon>
        <taxon>Bacilli</taxon>
        <taxon>Bacillales</taxon>
        <taxon>Bacillaceae</taxon>
        <taxon>Siminovitchia</taxon>
    </lineage>
</organism>
<proteinExistence type="predicted"/>
<reference evidence="1 2" key="1">
    <citation type="submission" date="2021-03" db="EMBL/GenBank/DDBJ databases">
        <title>Antimicrobial resistance genes in bacteria isolated from Japanese honey, and their potential for conferring macrolide and lincosamide resistance in the American foulbrood pathogen Paenibacillus larvae.</title>
        <authorList>
            <person name="Okamoto M."/>
            <person name="Kumagai M."/>
            <person name="Kanamori H."/>
            <person name="Takamatsu D."/>
        </authorList>
    </citation>
    <scope>NUCLEOTIDE SEQUENCE [LARGE SCALE GENOMIC DNA]</scope>
    <source>
        <strain evidence="1 2">J6TS1</strain>
    </source>
</reference>